<keyword evidence="1" id="KW-1133">Transmembrane helix</keyword>
<sequence length="36" mass="4306">MSHLDVTFVLLLGLFFDLFITGWNFEKFHWLISGFN</sequence>
<proteinExistence type="predicted"/>
<protein>
    <submittedName>
        <fullName evidence="2">Uncharacterized protein</fullName>
    </submittedName>
</protein>
<gene>
    <name evidence="2" type="ORF">MAGMO_2954</name>
</gene>
<evidence type="ECO:0000256" key="1">
    <source>
        <dbReference type="SAM" id="Phobius"/>
    </source>
</evidence>
<organism evidence="2">
    <name type="scientific">Magnetococcus massalia (strain MO-1)</name>
    <dbReference type="NCBI Taxonomy" id="451514"/>
    <lineage>
        <taxon>Bacteria</taxon>
        <taxon>Pseudomonadati</taxon>
        <taxon>Pseudomonadota</taxon>
        <taxon>Magnetococcia</taxon>
        <taxon>Magnetococcales</taxon>
        <taxon>Magnetococcaceae</taxon>
        <taxon>Magnetococcus</taxon>
    </lineage>
</organism>
<dbReference type="EMBL" id="LO017727">
    <property type="protein sequence ID" value="CRH07100.1"/>
    <property type="molecule type" value="Genomic_DNA"/>
</dbReference>
<keyword evidence="1" id="KW-0472">Membrane</keyword>
<keyword evidence="1" id="KW-0812">Transmembrane</keyword>
<name>A0A1S7LJT7_MAGMO</name>
<accession>A0A1S7LJT7</accession>
<dbReference type="AlphaFoldDB" id="A0A1S7LJT7"/>
<evidence type="ECO:0000313" key="2">
    <source>
        <dbReference type="EMBL" id="CRH07100.1"/>
    </source>
</evidence>
<feature type="transmembrane region" description="Helical" evidence="1">
    <location>
        <begin position="6"/>
        <end position="25"/>
    </location>
</feature>
<reference evidence="2" key="1">
    <citation type="submission" date="2015-04" db="EMBL/GenBank/DDBJ databases">
        <authorList>
            <person name="Syromyatnikov M.Y."/>
            <person name="Popov V.N."/>
        </authorList>
    </citation>
    <scope>NUCLEOTIDE SEQUENCE</scope>
    <source>
        <strain evidence="2">MO-1</strain>
    </source>
</reference>